<evidence type="ECO:0000259" key="3">
    <source>
        <dbReference type="Pfam" id="PF02397"/>
    </source>
</evidence>
<evidence type="ECO:0000313" key="5">
    <source>
        <dbReference type="Proteomes" id="UP000243547"/>
    </source>
</evidence>
<gene>
    <name evidence="4" type="ORF">SAMN02745227_02052</name>
</gene>
<protein>
    <submittedName>
        <fullName evidence="4">Sugar transferase involved in LPS biosynthesis (Colanic, teichoic acid)</fullName>
    </submittedName>
</protein>
<dbReference type="Proteomes" id="UP000243547">
    <property type="component" value="Unassembled WGS sequence"/>
</dbReference>
<dbReference type="InterPro" id="IPR003362">
    <property type="entry name" value="Bact_transf"/>
</dbReference>
<keyword evidence="2" id="KW-0472">Membrane</keyword>
<feature type="transmembrane region" description="Helical" evidence="2">
    <location>
        <begin position="34"/>
        <end position="58"/>
    </location>
</feature>
<sequence>MSEIIFDKKEEILSPSEVEEILERKKMQLILKRVFDIIFSLLGLTVLLPIFLVISIVIKVDSKGPVFFRQVRVGKNGKEFRILKFRTMVVDADKKGMQITVGKDSRITKSGYVLRKFKLDELPQLINVLFGDMSFVGPRPEVPKYVALYDENQKSVLKVKPGITDIASIEYRDENTLLGESDNPEKTYIEEVMPTKLKLNMEYIRNISIVNDVKLIFKTIFRIIT</sequence>
<name>A0A1M6RJT3_9FIRM</name>
<accession>A0A1M6RJT3</accession>
<dbReference type="PANTHER" id="PTHR30576">
    <property type="entry name" value="COLANIC BIOSYNTHESIS UDP-GLUCOSE LIPID CARRIER TRANSFERASE"/>
    <property type="match status" value="1"/>
</dbReference>
<proteinExistence type="inferred from homology"/>
<dbReference type="Pfam" id="PF02397">
    <property type="entry name" value="Bac_transf"/>
    <property type="match status" value="1"/>
</dbReference>
<comment type="similarity">
    <text evidence="1">Belongs to the bacterial sugar transferase family.</text>
</comment>
<dbReference type="EMBL" id="FRAI01000033">
    <property type="protein sequence ID" value="SHK32618.1"/>
    <property type="molecule type" value="Genomic_DNA"/>
</dbReference>
<keyword evidence="5" id="KW-1185">Reference proteome</keyword>
<keyword evidence="4" id="KW-0808">Transferase</keyword>
<dbReference type="AlphaFoldDB" id="A0A1M6RJT3"/>
<evidence type="ECO:0000313" key="4">
    <source>
        <dbReference type="EMBL" id="SHK32618.1"/>
    </source>
</evidence>
<feature type="domain" description="Bacterial sugar transferase" evidence="3">
    <location>
        <begin position="32"/>
        <end position="224"/>
    </location>
</feature>
<dbReference type="STRING" id="1120989.SAMN02745227_02052"/>
<evidence type="ECO:0000256" key="1">
    <source>
        <dbReference type="ARBA" id="ARBA00006464"/>
    </source>
</evidence>
<organism evidence="4 5">
    <name type="scientific">Anaerobranca californiensis DSM 14826</name>
    <dbReference type="NCBI Taxonomy" id="1120989"/>
    <lineage>
        <taxon>Bacteria</taxon>
        <taxon>Bacillati</taxon>
        <taxon>Bacillota</taxon>
        <taxon>Clostridia</taxon>
        <taxon>Eubacteriales</taxon>
        <taxon>Proteinivoracaceae</taxon>
        <taxon>Anaerobranca</taxon>
    </lineage>
</organism>
<keyword evidence="2" id="KW-1133">Transmembrane helix</keyword>
<dbReference type="PANTHER" id="PTHR30576:SF20">
    <property type="entry name" value="QUINOVOSAMINEPHOSPHOTRANSFERAE-RELATED"/>
    <property type="match status" value="1"/>
</dbReference>
<reference evidence="5" key="1">
    <citation type="submission" date="2016-11" db="EMBL/GenBank/DDBJ databases">
        <authorList>
            <person name="Varghese N."/>
            <person name="Submissions S."/>
        </authorList>
    </citation>
    <scope>NUCLEOTIDE SEQUENCE [LARGE SCALE GENOMIC DNA]</scope>
    <source>
        <strain evidence="5">DSM 14826</strain>
    </source>
</reference>
<dbReference type="GO" id="GO:0016780">
    <property type="term" value="F:phosphotransferase activity, for other substituted phosphate groups"/>
    <property type="evidence" value="ECO:0007669"/>
    <property type="project" value="TreeGrafter"/>
</dbReference>
<evidence type="ECO:0000256" key="2">
    <source>
        <dbReference type="SAM" id="Phobius"/>
    </source>
</evidence>
<keyword evidence="2" id="KW-0812">Transmembrane</keyword>